<keyword evidence="1" id="KW-0449">Lipoprotein</keyword>
<evidence type="ECO:0000313" key="1">
    <source>
        <dbReference type="EMBL" id="CAA6827942.1"/>
    </source>
</evidence>
<dbReference type="InterPro" id="IPR024409">
    <property type="entry name" value="DUF3833"/>
</dbReference>
<sequence>MLHQRILFFIVALLLSGCSPMDINQYKNFEPKLDIFKYFEGNTRGWGMFQDRSGTLKRQFVVDIKGSVDESGVLILEEDFVWNDGEKTRRVWRISRTSDAHYKGNAEDVIGSAIGVSAGNALHWTYDLNLVVKDKTWKVSFDDWMFLQPDGVLLNRATMKKFGFRLGEVTIAFKKL</sequence>
<gene>
    <name evidence="1" type="ORF">HELGO_WM8756</name>
</gene>
<dbReference type="Pfam" id="PF12915">
    <property type="entry name" value="DUF3833"/>
    <property type="match status" value="1"/>
</dbReference>
<name>A0A6S6UHF5_9GAMM</name>
<dbReference type="AlphaFoldDB" id="A0A6S6UHF5"/>
<reference evidence="1" key="1">
    <citation type="submission" date="2020-01" db="EMBL/GenBank/DDBJ databases">
        <authorList>
            <person name="Meier V. D."/>
            <person name="Meier V D."/>
        </authorList>
    </citation>
    <scope>NUCLEOTIDE SEQUENCE</scope>
    <source>
        <strain evidence="1">HLG_WM_MAG_07</strain>
    </source>
</reference>
<dbReference type="EMBL" id="CACVAY010000145">
    <property type="protein sequence ID" value="CAA6827942.1"/>
    <property type="molecule type" value="Genomic_DNA"/>
</dbReference>
<proteinExistence type="predicted"/>
<protein>
    <submittedName>
        <fullName evidence="1">FIG002577: Putative lipoprotein</fullName>
    </submittedName>
</protein>
<dbReference type="PROSITE" id="PS51257">
    <property type="entry name" value="PROKAR_LIPOPROTEIN"/>
    <property type="match status" value="1"/>
</dbReference>
<organism evidence="1">
    <name type="scientific">uncultured Thiotrichaceae bacterium</name>
    <dbReference type="NCBI Taxonomy" id="298394"/>
    <lineage>
        <taxon>Bacteria</taxon>
        <taxon>Pseudomonadati</taxon>
        <taxon>Pseudomonadota</taxon>
        <taxon>Gammaproteobacteria</taxon>
        <taxon>Thiotrichales</taxon>
        <taxon>Thiotrichaceae</taxon>
        <taxon>environmental samples</taxon>
    </lineage>
</organism>
<accession>A0A6S6UHF5</accession>